<comment type="caution">
    <text evidence="2">The sequence shown here is derived from an EMBL/GenBank/DDBJ whole genome shotgun (WGS) entry which is preliminary data.</text>
</comment>
<name>A0A8S4QJA7_9NEOP</name>
<protein>
    <submittedName>
        <fullName evidence="2">Jg26357 protein</fullName>
    </submittedName>
</protein>
<accession>A0A8S4QJA7</accession>
<gene>
    <name evidence="2" type="primary">jg26357</name>
    <name evidence="2" type="ORF">PAEG_LOCUS1012</name>
</gene>
<dbReference type="AlphaFoldDB" id="A0A8S4QJA7"/>
<dbReference type="EMBL" id="CAKXAJ010003403">
    <property type="protein sequence ID" value="CAH2208396.1"/>
    <property type="molecule type" value="Genomic_DNA"/>
</dbReference>
<feature type="region of interest" description="Disordered" evidence="1">
    <location>
        <begin position="1"/>
        <end position="36"/>
    </location>
</feature>
<sequence length="64" mass="7038">CWNGDHATENAALVDPQRGGQTTTSESLETTSGSGLGFWNPPNVQKWTSVKVIMMMKEVHYLEA</sequence>
<evidence type="ECO:0000313" key="2">
    <source>
        <dbReference type="EMBL" id="CAH2208396.1"/>
    </source>
</evidence>
<organism evidence="2 3">
    <name type="scientific">Pararge aegeria aegeria</name>
    <dbReference type="NCBI Taxonomy" id="348720"/>
    <lineage>
        <taxon>Eukaryota</taxon>
        <taxon>Metazoa</taxon>
        <taxon>Ecdysozoa</taxon>
        <taxon>Arthropoda</taxon>
        <taxon>Hexapoda</taxon>
        <taxon>Insecta</taxon>
        <taxon>Pterygota</taxon>
        <taxon>Neoptera</taxon>
        <taxon>Endopterygota</taxon>
        <taxon>Lepidoptera</taxon>
        <taxon>Glossata</taxon>
        <taxon>Ditrysia</taxon>
        <taxon>Papilionoidea</taxon>
        <taxon>Nymphalidae</taxon>
        <taxon>Satyrinae</taxon>
        <taxon>Satyrini</taxon>
        <taxon>Parargina</taxon>
        <taxon>Pararge</taxon>
    </lineage>
</organism>
<feature type="non-terminal residue" evidence="2">
    <location>
        <position position="1"/>
    </location>
</feature>
<proteinExistence type="predicted"/>
<keyword evidence="3" id="KW-1185">Reference proteome</keyword>
<evidence type="ECO:0000313" key="3">
    <source>
        <dbReference type="Proteomes" id="UP000838756"/>
    </source>
</evidence>
<dbReference type="Proteomes" id="UP000838756">
    <property type="component" value="Unassembled WGS sequence"/>
</dbReference>
<evidence type="ECO:0000256" key="1">
    <source>
        <dbReference type="SAM" id="MobiDB-lite"/>
    </source>
</evidence>
<feature type="compositionally biased region" description="Low complexity" evidence="1">
    <location>
        <begin position="19"/>
        <end position="33"/>
    </location>
</feature>
<reference evidence="2" key="1">
    <citation type="submission" date="2022-03" db="EMBL/GenBank/DDBJ databases">
        <authorList>
            <person name="Lindestad O."/>
        </authorList>
    </citation>
    <scope>NUCLEOTIDE SEQUENCE</scope>
</reference>